<dbReference type="Proteomes" id="UP000887574">
    <property type="component" value="Unplaced"/>
</dbReference>
<evidence type="ECO:0000313" key="2">
    <source>
        <dbReference type="Proteomes" id="UP000887574"/>
    </source>
</evidence>
<sequence length="229" mass="25553">MGLCFSKSNQSRKPNDQRNCRNPADRRCSHSQHLASSSGNNQTTTKVSIEVSNRGLTVSQVKQKKTTSAPKAAELEPPKPEPIGFRDPSKIGQDNNLPYPLVDKMPRPETQPQRQLVTKKPNASPPHPPVEPTYFDSPYPGAQSAQLKPQVSSGDHDTHNLANPPPIGWNVDITTPYPLEDRMPKPENPLPYPLEDKMPKPENPLPYPLEDNMPKPQLPLKKKQYPVVN</sequence>
<dbReference type="WBParaSite" id="jg3491.1">
    <property type="protein sequence ID" value="jg3491.1"/>
    <property type="gene ID" value="jg3491"/>
</dbReference>
<feature type="compositionally biased region" description="Basic residues" evidence="1">
    <location>
        <begin position="220"/>
        <end position="229"/>
    </location>
</feature>
<evidence type="ECO:0000313" key="3">
    <source>
        <dbReference type="WBParaSite" id="jg3491.1"/>
    </source>
</evidence>
<organism evidence="2 3">
    <name type="scientific">Ditylenchus dipsaci</name>
    <dbReference type="NCBI Taxonomy" id="166011"/>
    <lineage>
        <taxon>Eukaryota</taxon>
        <taxon>Metazoa</taxon>
        <taxon>Ecdysozoa</taxon>
        <taxon>Nematoda</taxon>
        <taxon>Chromadorea</taxon>
        <taxon>Rhabditida</taxon>
        <taxon>Tylenchina</taxon>
        <taxon>Tylenchomorpha</taxon>
        <taxon>Sphaerularioidea</taxon>
        <taxon>Anguinidae</taxon>
        <taxon>Anguininae</taxon>
        <taxon>Ditylenchus</taxon>
    </lineage>
</organism>
<accession>A0A915E8I9</accession>
<keyword evidence="2" id="KW-1185">Reference proteome</keyword>
<feature type="compositionally biased region" description="Polar residues" evidence="1">
    <location>
        <begin position="31"/>
        <end position="61"/>
    </location>
</feature>
<dbReference type="AlphaFoldDB" id="A0A915E8I9"/>
<feature type="compositionally biased region" description="Basic and acidic residues" evidence="1">
    <location>
        <begin position="13"/>
        <end position="28"/>
    </location>
</feature>
<feature type="compositionally biased region" description="Polar residues" evidence="1">
    <location>
        <begin position="1"/>
        <end position="12"/>
    </location>
</feature>
<name>A0A915E8I9_9BILA</name>
<proteinExistence type="predicted"/>
<feature type="compositionally biased region" description="Polar residues" evidence="1">
    <location>
        <begin position="143"/>
        <end position="153"/>
    </location>
</feature>
<evidence type="ECO:0000256" key="1">
    <source>
        <dbReference type="SAM" id="MobiDB-lite"/>
    </source>
</evidence>
<feature type="region of interest" description="Disordered" evidence="1">
    <location>
        <begin position="1"/>
        <end position="229"/>
    </location>
</feature>
<protein>
    <submittedName>
        <fullName evidence="3">Uncharacterized protein</fullName>
    </submittedName>
</protein>
<reference evidence="3" key="1">
    <citation type="submission" date="2022-11" db="UniProtKB">
        <authorList>
            <consortium name="WormBaseParasite"/>
        </authorList>
    </citation>
    <scope>IDENTIFICATION</scope>
</reference>